<reference evidence="2 3" key="1">
    <citation type="submission" date="2019-04" db="EMBL/GenBank/DDBJ databases">
        <authorList>
            <person name="Van Vliet M D."/>
        </authorList>
    </citation>
    <scope>NUCLEOTIDE SEQUENCE [LARGE SCALE GENOMIC DNA]</scope>
    <source>
        <strain evidence="2 3">F1</strain>
    </source>
</reference>
<name>A0A6C2TY14_PONDE</name>
<sequence length="762" mass="78540">MKIRKAALAICIPLALAASSGAAVIIDDDFSSGTISHNARFRINQADAGWYQDVTSLWNITNGVLTNPGTTPGIPAEGPVGQSVLTSGLADGLDKVIVSFDYSVGAGSTLYFHLLGFTTNGTPSTDEQLANTQPQNGSIQNQAETDFGDMNILNGGDPNGSAGNAVSFAATSGTYTATFSLTNYTWSADESPGLTGDIAEVKDFDLILAAFASNVTSNDGAGAISISNITISAKTSAETSVSVSPDDELLMVLLPGETIVTGSLDVAYISATNVDIAVSISDESHAGSFSVLSATPQTLTGPATLEIEYDNTTPGLTDGAAATCLVTVAWNEEGLPTTNNIVVPVRAQTGYAANANNGFIGAGNGISWGDPDNWSLDRVPGTLGADRALIQIGGIVCNVDTNFTGPFGYNVWIRVASGVSPVLNIGADLKNANQIHVGQATGQYGTLNHTAGAVEVATLTVAHATGTATNNSAYTQTGGSVDVDSLTVNPTGELNLNGGTMDIATSISILSNGVINVDGGALTFDVEPANRTVNYGEGLLRVKSGSFTTLAAAASDVLTYQAQLEVSGGTVTLNGQNKLAKLTVIGDDASISINAYNRRPSSARSLVEFELGSNGVSTVNLTGWAHLDMTDIVVDGSSYTGGGTNITLFKGGDFQNLSTNVVVQNFAGDYAASVTQSLDTDTVELIITVGGPDISLDMPSGGPVTISWPVENGSAYNVMTNVDLVNGTWGDAEWTPFLDGDVYKATNSIGSEPRLFYRLENK</sequence>
<dbReference type="RefSeq" id="WP_136078151.1">
    <property type="nucleotide sequence ID" value="NZ_CAAHFG010000001.1"/>
</dbReference>
<accession>A0A6C2TY14</accession>
<evidence type="ECO:0000256" key="1">
    <source>
        <dbReference type="SAM" id="SignalP"/>
    </source>
</evidence>
<organism evidence="2 3">
    <name type="scientific">Pontiella desulfatans</name>
    <dbReference type="NCBI Taxonomy" id="2750659"/>
    <lineage>
        <taxon>Bacteria</taxon>
        <taxon>Pseudomonadati</taxon>
        <taxon>Kiritimatiellota</taxon>
        <taxon>Kiritimatiellia</taxon>
        <taxon>Kiritimatiellales</taxon>
        <taxon>Pontiellaceae</taxon>
        <taxon>Pontiella</taxon>
    </lineage>
</organism>
<dbReference type="AlphaFoldDB" id="A0A6C2TY14"/>
<gene>
    <name evidence="2" type="ORF">PDESU_01046</name>
</gene>
<dbReference type="EMBL" id="CAAHFG010000001">
    <property type="protein sequence ID" value="VGO12493.1"/>
    <property type="molecule type" value="Genomic_DNA"/>
</dbReference>
<keyword evidence="3" id="KW-1185">Reference proteome</keyword>
<evidence type="ECO:0000313" key="3">
    <source>
        <dbReference type="Proteomes" id="UP000366872"/>
    </source>
</evidence>
<proteinExistence type="predicted"/>
<protein>
    <submittedName>
        <fullName evidence="2">Uncharacterized protein</fullName>
    </submittedName>
</protein>
<feature type="chain" id="PRO_5025674984" evidence="1">
    <location>
        <begin position="23"/>
        <end position="762"/>
    </location>
</feature>
<dbReference type="Proteomes" id="UP000366872">
    <property type="component" value="Unassembled WGS sequence"/>
</dbReference>
<keyword evidence="1" id="KW-0732">Signal</keyword>
<feature type="signal peptide" evidence="1">
    <location>
        <begin position="1"/>
        <end position="22"/>
    </location>
</feature>
<evidence type="ECO:0000313" key="2">
    <source>
        <dbReference type="EMBL" id="VGO12493.1"/>
    </source>
</evidence>